<dbReference type="InterPro" id="IPR021451">
    <property type="entry name" value="DUF3102"/>
</dbReference>
<evidence type="ECO:0000313" key="3">
    <source>
        <dbReference type="Proteomes" id="UP000254797"/>
    </source>
</evidence>
<dbReference type="RefSeq" id="WP_115245705.1">
    <property type="nucleotide sequence ID" value="NZ_UHFG01000004.1"/>
</dbReference>
<dbReference type="Pfam" id="PF11300">
    <property type="entry name" value="DUF3102"/>
    <property type="match status" value="1"/>
</dbReference>
<evidence type="ECO:0000256" key="1">
    <source>
        <dbReference type="SAM" id="Coils"/>
    </source>
</evidence>
<evidence type="ECO:0000313" key="2">
    <source>
        <dbReference type="EMBL" id="SUN47611.1"/>
    </source>
</evidence>
<dbReference type="EMBL" id="UHFG01000004">
    <property type="protein sequence ID" value="SUN47611.1"/>
    <property type="molecule type" value="Genomic_DNA"/>
</dbReference>
<dbReference type="AlphaFoldDB" id="A0A380JSU2"/>
<proteinExistence type="predicted"/>
<organism evidence="2 3">
    <name type="scientific">Streptococcus dysgalactiae subsp. dysgalactiae</name>
    <dbReference type="NCBI Taxonomy" id="99822"/>
    <lineage>
        <taxon>Bacteria</taxon>
        <taxon>Bacillati</taxon>
        <taxon>Bacillota</taxon>
        <taxon>Bacilli</taxon>
        <taxon>Lactobacillales</taxon>
        <taxon>Streptococcaceae</taxon>
        <taxon>Streptococcus</taxon>
    </lineage>
</organism>
<name>A0A380JSU2_STRDY</name>
<accession>A0A380JSU2</accession>
<dbReference type="Proteomes" id="UP000254797">
    <property type="component" value="Unassembled WGS sequence"/>
</dbReference>
<feature type="coiled-coil region" evidence="1">
    <location>
        <begin position="115"/>
        <end position="226"/>
    </location>
</feature>
<reference evidence="2 3" key="1">
    <citation type="submission" date="2018-06" db="EMBL/GenBank/DDBJ databases">
        <authorList>
            <consortium name="Pathogen Informatics"/>
            <person name="Doyle S."/>
        </authorList>
    </citation>
    <scope>NUCLEOTIDE SEQUENCE [LARGE SCALE GENOMIC DNA]</scope>
    <source>
        <strain evidence="2 3">NCTC4670</strain>
    </source>
</reference>
<protein>
    <submittedName>
        <fullName evidence="2">Protein of uncharacterized function (DUF3102)</fullName>
    </submittedName>
</protein>
<sequence length="289" mass="33482">MNELTLSNNLQQIELEINHHKNIAGQSIWEIGRRLNHVEENDLAHGEFGKWLEKVKINQSTANKMMKIVKKLPNSYTYTNLGLTALDLIATLPDDKKQEQIERIENGDNPTVRELQEIKRENNRLKAENARLEQQAGQVLGAKVVEKEVVVEKIPDDYNYFKSNYEALKGVQDFYKNQNAELREEMKELEKIIKSQRDNSTSRLELQKLEDKKATLNSEIKSLDKIAKFQEGVENFITDNASISYTKDFENLYSNRDLTLSLLDTFNRLEKWIDDIKSILPNGNIIEGE</sequence>
<gene>
    <name evidence="2" type="ORF">NCTC4670_00340</name>
</gene>
<keyword evidence="1" id="KW-0175">Coiled coil</keyword>